<dbReference type="AlphaFoldDB" id="A0A1C7M738"/>
<evidence type="ECO:0000313" key="2">
    <source>
        <dbReference type="Proteomes" id="UP000092993"/>
    </source>
</evidence>
<sequence>MPVSRARSVPPSPKSLLSLKLSGPSFLDTVIRDESTKEPLYIIETVREVTTVHRLDPVLSLANKTATVEWPLTPVRIKGKSGRTVQLGNGSWRDVEDFFKVGPLGNTAIRKFQLPHYPHTLKWKLVLGNCFCCTTSGIKGPVAVLDAATLSAPPRLKIYHTLINGEAALSQHNHHGVPTILLDYLIITALLLVTDVQEWLDRPSHDTGGTRIPGSSSYMVQRWLAIIHNRPLPPRPPTSTSLSPYPILRLRPRPSVSMGRWDSQSGTTSASGSNWVRVHIH</sequence>
<reference evidence="1 2" key="1">
    <citation type="submission" date="2016-03" db="EMBL/GenBank/DDBJ databases">
        <title>Whole genome sequencing of Grifola frondosa 9006-11.</title>
        <authorList>
            <person name="Min B."/>
            <person name="Park H."/>
            <person name="Kim J.-G."/>
            <person name="Cho H."/>
            <person name="Oh Y.-L."/>
            <person name="Kong W.-S."/>
            <person name="Choi I.-G."/>
        </authorList>
    </citation>
    <scope>NUCLEOTIDE SEQUENCE [LARGE SCALE GENOMIC DNA]</scope>
    <source>
        <strain evidence="1 2">9006-11</strain>
    </source>
</reference>
<name>A0A1C7M738_GRIFR</name>
<accession>A0A1C7M738</accession>
<dbReference type="Proteomes" id="UP000092993">
    <property type="component" value="Unassembled WGS sequence"/>
</dbReference>
<proteinExistence type="predicted"/>
<dbReference type="OMA" id="HKFRIDG"/>
<dbReference type="EMBL" id="LUGG01000013">
    <property type="protein sequence ID" value="OBZ70854.1"/>
    <property type="molecule type" value="Genomic_DNA"/>
</dbReference>
<keyword evidence="2" id="KW-1185">Reference proteome</keyword>
<protein>
    <submittedName>
        <fullName evidence="1">Uncharacterized protein</fullName>
    </submittedName>
</protein>
<organism evidence="1 2">
    <name type="scientific">Grifola frondosa</name>
    <name type="common">Maitake</name>
    <name type="synonym">Polyporus frondosus</name>
    <dbReference type="NCBI Taxonomy" id="5627"/>
    <lineage>
        <taxon>Eukaryota</taxon>
        <taxon>Fungi</taxon>
        <taxon>Dikarya</taxon>
        <taxon>Basidiomycota</taxon>
        <taxon>Agaricomycotina</taxon>
        <taxon>Agaricomycetes</taxon>
        <taxon>Polyporales</taxon>
        <taxon>Grifolaceae</taxon>
        <taxon>Grifola</taxon>
    </lineage>
</organism>
<gene>
    <name evidence="1" type="ORF">A0H81_09226</name>
</gene>
<comment type="caution">
    <text evidence="1">The sequence shown here is derived from an EMBL/GenBank/DDBJ whole genome shotgun (WGS) entry which is preliminary data.</text>
</comment>
<evidence type="ECO:0000313" key="1">
    <source>
        <dbReference type="EMBL" id="OBZ70854.1"/>
    </source>
</evidence>
<dbReference type="OrthoDB" id="3270497at2759"/>